<comment type="caution">
    <text evidence="1">The sequence shown here is derived from an EMBL/GenBank/DDBJ whole genome shotgun (WGS) entry which is preliminary data.</text>
</comment>
<dbReference type="Proteomes" id="UP000600247">
    <property type="component" value="Unassembled WGS sequence"/>
</dbReference>
<keyword evidence="2" id="KW-1185">Reference proteome</keyword>
<gene>
    <name evidence="1" type="ORF">GCM10010918_38010</name>
</gene>
<name>A0A917HFN8_9BACL</name>
<organism evidence="1 2">
    <name type="scientific">Paenibacillus radicis</name>
    <name type="common">ex Gao et al. 2016</name>
    <dbReference type="NCBI Taxonomy" id="1737354"/>
    <lineage>
        <taxon>Bacteria</taxon>
        <taxon>Bacillati</taxon>
        <taxon>Bacillota</taxon>
        <taxon>Bacilli</taxon>
        <taxon>Bacillales</taxon>
        <taxon>Paenibacillaceae</taxon>
        <taxon>Paenibacillus</taxon>
    </lineage>
</organism>
<dbReference type="AlphaFoldDB" id="A0A917HFN8"/>
<evidence type="ECO:0000313" key="1">
    <source>
        <dbReference type="EMBL" id="GGG77666.1"/>
    </source>
</evidence>
<protein>
    <submittedName>
        <fullName evidence="1">Uncharacterized protein</fullName>
    </submittedName>
</protein>
<dbReference type="RefSeq" id="WP_188890762.1">
    <property type="nucleotide sequence ID" value="NZ_BMHY01000007.1"/>
</dbReference>
<evidence type="ECO:0000313" key="2">
    <source>
        <dbReference type="Proteomes" id="UP000600247"/>
    </source>
</evidence>
<reference evidence="1 2" key="1">
    <citation type="journal article" date="2014" name="Int. J. Syst. Evol. Microbiol.">
        <title>Complete genome sequence of Corynebacterium casei LMG S-19264T (=DSM 44701T), isolated from a smear-ripened cheese.</title>
        <authorList>
            <consortium name="US DOE Joint Genome Institute (JGI-PGF)"/>
            <person name="Walter F."/>
            <person name="Albersmeier A."/>
            <person name="Kalinowski J."/>
            <person name="Ruckert C."/>
        </authorList>
    </citation>
    <scope>NUCLEOTIDE SEQUENCE [LARGE SCALE GENOMIC DNA]</scope>
    <source>
        <strain evidence="1 2">CGMCC 1.15286</strain>
    </source>
</reference>
<sequence length="100" mass="11045">METIELAAITIEFGARSEQLSFASAELVIVSDYGSRLWYANADGITDRELLGWFGQSEDIQIYLRAVARDGRLFEGTAYLHPNELHQAAAIRGDGLLLEG</sequence>
<proteinExistence type="predicted"/>
<accession>A0A917HFN8</accession>
<dbReference type="EMBL" id="BMHY01000007">
    <property type="protein sequence ID" value="GGG77666.1"/>
    <property type="molecule type" value="Genomic_DNA"/>
</dbReference>